<dbReference type="RefSeq" id="WP_106890643.1">
    <property type="nucleotide sequence ID" value="NZ_CP027860.1"/>
</dbReference>
<evidence type="ECO:0000313" key="2">
    <source>
        <dbReference type="EMBL" id="AVP96715.1"/>
    </source>
</evidence>
<protein>
    <recommendedName>
        <fullName evidence="1">GAF domain-containing protein</fullName>
    </recommendedName>
</protein>
<dbReference type="Gene3D" id="3.30.450.40">
    <property type="match status" value="1"/>
</dbReference>
<sequence>MTAAIPIQIDAAAEAALTQLLVLLRKSQSPREAAWALTSQAIAALGLEDCVVYLTNPDGQTLTQVAAFGPKLKATGLIENAITLRFAQGIVGNAAANRLLIRVDDTRLDSRYVLDDDQRLSELAVPILRTDDVLGVIDSEHTLARFFTDHHERLLRQMAALLADRLTELQQRRS</sequence>
<gene>
    <name evidence="2" type="ORF">C7S18_05640</name>
</gene>
<proteinExistence type="predicted"/>
<evidence type="ECO:0000313" key="3">
    <source>
        <dbReference type="Proteomes" id="UP000241074"/>
    </source>
</evidence>
<dbReference type="Pfam" id="PF13185">
    <property type="entry name" value="GAF_2"/>
    <property type="match status" value="1"/>
</dbReference>
<dbReference type="SUPFAM" id="SSF55781">
    <property type="entry name" value="GAF domain-like"/>
    <property type="match status" value="1"/>
</dbReference>
<keyword evidence="3" id="KW-1185">Reference proteome</keyword>
<dbReference type="Proteomes" id="UP000241074">
    <property type="component" value="Chromosome"/>
</dbReference>
<organism evidence="2 3">
    <name type="scientific">Ahniella affigens</name>
    <dbReference type="NCBI Taxonomy" id="2021234"/>
    <lineage>
        <taxon>Bacteria</taxon>
        <taxon>Pseudomonadati</taxon>
        <taxon>Pseudomonadota</taxon>
        <taxon>Gammaproteobacteria</taxon>
        <taxon>Lysobacterales</taxon>
        <taxon>Rhodanobacteraceae</taxon>
        <taxon>Ahniella</taxon>
    </lineage>
</organism>
<name>A0A2P1PPF5_9GAMM</name>
<dbReference type="AlphaFoldDB" id="A0A2P1PPF5"/>
<evidence type="ECO:0000259" key="1">
    <source>
        <dbReference type="Pfam" id="PF13185"/>
    </source>
</evidence>
<dbReference type="InterPro" id="IPR029016">
    <property type="entry name" value="GAF-like_dom_sf"/>
</dbReference>
<dbReference type="OrthoDB" id="6190788at2"/>
<reference evidence="2 3" key="1">
    <citation type="submission" date="2018-03" db="EMBL/GenBank/DDBJ databases">
        <title>Ahniella affigens gen. nov., sp. nov., a gammaproteobacterium isolated from sandy soil near a stream.</title>
        <authorList>
            <person name="Ko Y."/>
            <person name="Kim J.-H."/>
        </authorList>
    </citation>
    <scope>NUCLEOTIDE SEQUENCE [LARGE SCALE GENOMIC DNA]</scope>
    <source>
        <strain evidence="2 3">D13</strain>
    </source>
</reference>
<dbReference type="EMBL" id="CP027860">
    <property type="protein sequence ID" value="AVP96715.1"/>
    <property type="molecule type" value="Genomic_DNA"/>
</dbReference>
<dbReference type="KEGG" id="xba:C7S18_05640"/>
<accession>A0A2P1PPF5</accession>
<dbReference type="InterPro" id="IPR003018">
    <property type="entry name" value="GAF"/>
</dbReference>
<reference evidence="2 3" key="2">
    <citation type="submission" date="2018-03" db="EMBL/GenBank/DDBJ databases">
        <authorList>
            <person name="Keele B.F."/>
        </authorList>
    </citation>
    <scope>NUCLEOTIDE SEQUENCE [LARGE SCALE GENOMIC DNA]</scope>
    <source>
        <strain evidence="2 3">D13</strain>
    </source>
</reference>
<feature type="domain" description="GAF" evidence="1">
    <location>
        <begin position="28"/>
        <end position="164"/>
    </location>
</feature>